<keyword evidence="1" id="KW-0449">Lipoprotein</keyword>
<name>Q74G24_GEOSL</name>
<organism evidence="1 2">
    <name type="scientific">Geobacter sulfurreducens (strain ATCC 51573 / DSM 12127 / PCA)</name>
    <dbReference type="NCBI Taxonomy" id="243231"/>
    <lineage>
        <taxon>Bacteria</taxon>
        <taxon>Pseudomonadati</taxon>
        <taxon>Thermodesulfobacteriota</taxon>
        <taxon>Desulfuromonadia</taxon>
        <taxon>Geobacterales</taxon>
        <taxon>Geobacteraceae</taxon>
        <taxon>Geobacter</taxon>
    </lineage>
</organism>
<dbReference type="Proteomes" id="UP000000577">
    <property type="component" value="Chromosome"/>
</dbReference>
<protein>
    <submittedName>
        <fullName evidence="1">Type VI secretion system outer membrane lipoprotein TssJ</fullName>
    </submittedName>
</protein>
<dbReference type="Gene3D" id="2.60.40.4150">
    <property type="entry name" value="Type VI secretion system, lipoprotein SciN"/>
    <property type="match status" value="1"/>
</dbReference>
<evidence type="ECO:0000313" key="1">
    <source>
        <dbReference type="EMBL" id="AAR33760.1"/>
    </source>
</evidence>
<dbReference type="EnsemblBacteria" id="AAR33760">
    <property type="protein sequence ID" value="AAR33760"/>
    <property type="gene ID" value="GSU0428"/>
</dbReference>
<dbReference type="STRING" id="243231.GSU0428"/>
<dbReference type="HOGENOM" id="CLU_102939_2_0_7"/>
<proteinExistence type="predicted"/>
<sequence length="184" mass="20731">MKRHSALLPCWSVVACLCSCASSPEVRPPVEWGFEREAIHLSLTGDPRLNLYQNSPHALVACIYQLRDPNAFNQLRNEPDGPARLLECSRFDQAVATARRVVIQPGQVLNDVLDRAEGARYVGFAAGYYLLDKERSVRLYPIPISEETKGFVSRTKLVKPGRVDIRLHLGPQEIQDVKEEPRKP</sequence>
<reference evidence="1 2" key="1">
    <citation type="journal article" date="2003" name="Science">
        <title>Genome of Geobacter sulfurreducens: metal reduction in subsurface environments.</title>
        <authorList>
            <person name="Methe B.A."/>
            <person name="Nelson K.E."/>
            <person name="Eisen J.A."/>
            <person name="Paulsen I.T."/>
            <person name="Nelson W."/>
            <person name="Heidelberg J.F."/>
            <person name="Wu D."/>
            <person name="Wu M."/>
            <person name="Ward N."/>
            <person name="Beanan M.J."/>
            <person name="Dodson R.J."/>
            <person name="Madupu R."/>
            <person name="Brinkac L.M."/>
            <person name="Daugherty S.C."/>
            <person name="DeBoy R.T."/>
            <person name="Durkin A.S."/>
            <person name="Gwinn M."/>
            <person name="Kolonay J.F."/>
            <person name="Sullivan S.A."/>
            <person name="Haft D.H."/>
            <person name="Selengut J."/>
            <person name="Davidsen T.M."/>
            <person name="Zafar N."/>
            <person name="White O."/>
            <person name="Tran B."/>
            <person name="Romero C."/>
            <person name="Forberger H.A."/>
            <person name="Weidman J."/>
            <person name="Khouri H."/>
            <person name="Feldblyum T.V."/>
            <person name="Utterback T.R."/>
            <person name="Van Aken S.E."/>
            <person name="Lovley D.R."/>
            <person name="Fraser C.M."/>
        </authorList>
    </citation>
    <scope>NUCLEOTIDE SEQUENCE [LARGE SCALE GENOMIC DNA]</scope>
    <source>
        <strain evidence="2">ATCC 51573 / DSM 12127 / PCA</strain>
    </source>
</reference>
<dbReference type="InterPro" id="IPR038706">
    <property type="entry name" value="Type_VI_SciN-like_sf"/>
</dbReference>
<dbReference type="KEGG" id="gsu:GSU0428"/>
<dbReference type="InterPro" id="IPR017734">
    <property type="entry name" value="T6SS_SciN"/>
</dbReference>
<dbReference type="PATRIC" id="fig|243231.5.peg.427"/>
<dbReference type="NCBIfam" id="TIGR03352">
    <property type="entry name" value="VI_chp_3"/>
    <property type="match status" value="1"/>
</dbReference>
<dbReference type="TCDB" id="3.A.23.5.1">
    <property type="family name" value="the type vi symbiosis/virulence secretory system (t6ss) family"/>
</dbReference>
<dbReference type="OrthoDB" id="5454456at2"/>
<dbReference type="Pfam" id="PF12790">
    <property type="entry name" value="T6SS-SciN"/>
    <property type="match status" value="1"/>
</dbReference>
<dbReference type="EMBL" id="AE017180">
    <property type="protein sequence ID" value="AAR33760.1"/>
    <property type="molecule type" value="Genomic_DNA"/>
</dbReference>
<dbReference type="AlphaFoldDB" id="Q74G24"/>
<dbReference type="InParanoid" id="Q74G24"/>
<evidence type="ECO:0000313" key="2">
    <source>
        <dbReference type="Proteomes" id="UP000000577"/>
    </source>
</evidence>
<accession>Q74G24</accession>
<reference evidence="1 2" key="2">
    <citation type="journal article" date="2012" name="BMC Genomics">
        <title>Comparative genomic analysis of Geobacter sulfurreducens KN400, a strain with enhanced capacity for extracellular electron transfer and electricity production.</title>
        <authorList>
            <person name="Butler J.E."/>
            <person name="Young N.D."/>
            <person name="Aklujkar M."/>
            <person name="Lovley D.R."/>
        </authorList>
    </citation>
    <scope>NUCLEOTIDE SEQUENCE [LARGE SCALE GENOMIC DNA]</scope>
    <source>
        <strain evidence="2">ATCC 51573 / DSM 12127 / PCA</strain>
    </source>
</reference>
<dbReference type="PROSITE" id="PS51257">
    <property type="entry name" value="PROKAR_LIPOPROTEIN"/>
    <property type="match status" value="1"/>
</dbReference>
<dbReference type="SMR" id="Q74G24"/>
<gene>
    <name evidence="1" type="primary">tssJ</name>
    <name evidence="1" type="ordered locus">GSU0428</name>
</gene>
<keyword evidence="2" id="KW-1185">Reference proteome</keyword>
<dbReference type="eggNOG" id="COG3521">
    <property type="taxonomic scope" value="Bacteria"/>
</dbReference>